<keyword evidence="1" id="KW-0472">Membrane</keyword>
<feature type="transmembrane region" description="Helical" evidence="1">
    <location>
        <begin position="157"/>
        <end position="182"/>
    </location>
</feature>
<organism evidence="2 3">
    <name type="scientific">Actinidia rufa</name>
    <dbReference type="NCBI Taxonomy" id="165716"/>
    <lineage>
        <taxon>Eukaryota</taxon>
        <taxon>Viridiplantae</taxon>
        <taxon>Streptophyta</taxon>
        <taxon>Embryophyta</taxon>
        <taxon>Tracheophyta</taxon>
        <taxon>Spermatophyta</taxon>
        <taxon>Magnoliopsida</taxon>
        <taxon>eudicotyledons</taxon>
        <taxon>Gunneridae</taxon>
        <taxon>Pentapetalae</taxon>
        <taxon>asterids</taxon>
        <taxon>Ericales</taxon>
        <taxon>Actinidiaceae</taxon>
        <taxon>Actinidia</taxon>
    </lineage>
</organism>
<keyword evidence="3" id="KW-1185">Reference proteome</keyword>
<sequence length="214" mass="23811">MVSFVLASAVACCGKTLSFKDLLKRLAKPCLRALVTVFHLKVFFIGSFFLFSAILISLGITCIDHPLVLLPIVLTLGVFSLIFLMYLMVVWELGSVISVIEENCYGIEALGKASELVKGKRLLGFALNFLFTLIMALVGCGFTMIRNDQKWVSTHIVIVFLLIGFNGLAMMLLYMSFTVLYFQCKKIHGEEIELQGSLEYSKIPSNHLVAEDLP</sequence>
<comment type="caution">
    <text evidence="2">The sequence shown here is derived from an EMBL/GenBank/DDBJ whole genome shotgun (WGS) entry which is preliminary data.</text>
</comment>
<keyword evidence="1" id="KW-0812">Transmembrane</keyword>
<evidence type="ECO:0008006" key="4">
    <source>
        <dbReference type="Google" id="ProtNLM"/>
    </source>
</evidence>
<feature type="transmembrane region" description="Helical" evidence="1">
    <location>
        <begin position="42"/>
        <end position="60"/>
    </location>
</feature>
<dbReference type="EMBL" id="BJWL01000458">
    <property type="protein sequence ID" value="GFS46009.1"/>
    <property type="molecule type" value="Genomic_DNA"/>
</dbReference>
<dbReference type="Proteomes" id="UP000585474">
    <property type="component" value="Unassembled WGS sequence"/>
</dbReference>
<gene>
    <name evidence="2" type="ORF">Acr_00g0099540</name>
</gene>
<name>A0A7J0E1C7_9ERIC</name>
<dbReference type="PANTHER" id="PTHR33133:SF1">
    <property type="entry name" value="EXPRESSED PROTEIN-RELATED"/>
    <property type="match status" value="1"/>
</dbReference>
<proteinExistence type="predicted"/>
<evidence type="ECO:0000256" key="1">
    <source>
        <dbReference type="SAM" id="Phobius"/>
    </source>
</evidence>
<feature type="transmembrane region" description="Helical" evidence="1">
    <location>
        <begin position="67"/>
        <end position="89"/>
    </location>
</feature>
<dbReference type="PANTHER" id="PTHR33133">
    <property type="entry name" value="OS08G0107100 PROTEIN-RELATED"/>
    <property type="match status" value="1"/>
</dbReference>
<reference evidence="3" key="1">
    <citation type="submission" date="2019-07" db="EMBL/GenBank/DDBJ databases">
        <title>De Novo Assembly of kiwifruit Actinidia rufa.</title>
        <authorList>
            <person name="Sugita-Konishi S."/>
            <person name="Sato K."/>
            <person name="Mori E."/>
            <person name="Abe Y."/>
            <person name="Kisaki G."/>
            <person name="Hamano K."/>
            <person name="Suezawa K."/>
            <person name="Otani M."/>
            <person name="Fukuda T."/>
            <person name="Manabe T."/>
            <person name="Gomi K."/>
            <person name="Tabuchi M."/>
            <person name="Akimitsu K."/>
            <person name="Kataoka I."/>
        </authorList>
    </citation>
    <scope>NUCLEOTIDE SEQUENCE [LARGE SCALE GENOMIC DNA]</scope>
    <source>
        <strain evidence="3">cv. Fuchu</strain>
    </source>
</reference>
<accession>A0A7J0E1C7</accession>
<protein>
    <recommendedName>
        <fullName evidence="4">Transmembrane protein</fullName>
    </recommendedName>
</protein>
<evidence type="ECO:0000313" key="2">
    <source>
        <dbReference type="EMBL" id="GFS46009.1"/>
    </source>
</evidence>
<keyword evidence="1" id="KW-1133">Transmembrane helix</keyword>
<dbReference type="OrthoDB" id="777403at2759"/>
<dbReference type="AlphaFoldDB" id="A0A7J0E1C7"/>
<evidence type="ECO:0000313" key="3">
    <source>
        <dbReference type="Proteomes" id="UP000585474"/>
    </source>
</evidence>
<feature type="transmembrane region" description="Helical" evidence="1">
    <location>
        <begin position="122"/>
        <end position="145"/>
    </location>
</feature>